<keyword evidence="7" id="KW-0653">Protein transport</keyword>
<keyword evidence="8 11" id="KW-1133">Transmembrane helix</keyword>
<evidence type="ECO:0000256" key="10">
    <source>
        <dbReference type="SAM" id="MobiDB-lite"/>
    </source>
</evidence>
<evidence type="ECO:0000256" key="9">
    <source>
        <dbReference type="ARBA" id="ARBA00023136"/>
    </source>
</evidence>
<dbReference type="AlphaFoldDB" id="A0A9C6WW99"/>
<dbReference type="PANTHER" id="PTHR14995">
    <property type="entry name" value="AMNIONLESS"/>
    <property type="match status" value="1"/>
</dbReference>
<name>A0A9C6WW99_FRAOC</name>
<dbReference type="GeneID" id="113208672"/>
<accession>A0A9C6WW99</accession>
<comment type="subcellular location">
    <subcellularLocation>
        <location evidence="1">Cell membrane</location>
        <topology evidence="1">Single-pass type I membrane protein</topology>
    </subcellularLocation>
</comment>
<dbReference type="OrthoDB" id="1898221at2759"/>
<evidence type="ECO:0000256" key="2">
    <source>
        <dbReference type="ARBA" id="ARBA00021200"/>
    </source>
</evidence>
<dbReference type="GO" id="GO:0030139">
    <property type="term" value="C:endocytic vesicle"/>
    <property type="evidence" value="ECO:0007669"/>
    <property type="project" value="TreeGrafter"/>
</dbReference>
<dbReference type="InterPro" id="IPR026112">
    <property type="entry name" value="AMN"/>
</dbReference>
<dbReference type="Pfam" id="PF14828">
    <property type="entry name" value="Amnionless"/>
    <property type="match status" value="1"/>
</dbReference>
<dbReference type="CTD" id="33199"/>
<proteinExistence type="predicted"/>
<dbReference type="GO" id="GO:0016324">
    <property type="term" value="C:apical plasma membrane"/>
    <property type="evidence" value="ECO:0007669"/>
    <property type="project" value="TreeGrafter"/>
</dbReference>
<keyword evidence="9 11" id="KW-0472">Membrane</keyword>
<dbReference type="RefSeq" id="XP_052120560.1">
    <property type="nucleotide sequence ID" value="XM_052264600.1"/>
</dbReference>
<gene>
    <name evidence="13" type="primary">LOC113208672</name>
</gene>
<evidence type="ECO:0000313" key="12">
    <source>
        <dbReference type="Proteomes" id="UP000504606"/>
    </source>
</evidence>
<evidence type="ECO:0000256" key="11">
    <source>
        <dbReference type="SAM" id="Phobius"/>
    </source>
</evidence>
<evidence type="ECO:0000256" key="6">
    <source>
        <dbReference type="ARBA" id="ARBA00022729"/>
    </source>
</evidence>
<keyword evidence="12" id="KW-1185">Reference proteome</keyword>
<keyword evidence="4" id="KW-1003">Cell membrane</keyword>
<evidence type="ECO:0000256" key="4">
    <source>
        <dbReference type="ARBA" id="ARBA00022475"/>
    </source>
</evidence>
<sequence length="434" mass="46701">MKADNANLTPPEDVRWRLTTPSSWLDPDSWEPDGRPADPRDLEAVPHLERIPCGQDVAVFRDKAFLVVVPDFPVRAAALAFEGTVYTSGTGWLLGILLKDAMLSRTYFTQLPTKLMASSVEQVSSLAEQCGLGVEEGADERHVERAGQLAADELMAGVCLHVTCPVPRCAAPVRPHLHCCFVCGAVLELRPVPDRADLDRMRQVLRSEALRYETRWGAGSAPGVHLGVVPSPSGGRGLAQVVFVGENAEDMAAIILADIQSIVSADEARLLVSGAMIAPASVGSVLGVLVGSLFVVLVAMAAMVYFHYGALPLPSRLEGLFLNEKQTSFLFARFENTPEESGAVVSVLGRPQQPGVRSARGSWSARSFRNPLYEQGQSDEDAAPPPPPRGVAHENPLFSALREKLDGSSEHDEEGDQRQGDDTTLGVNLVDITL</sequence>
<dbReference type="Proteomes" id="UP000504606">
    <property type="component" value="Unplaced"/>
</dbReference>
<dbReference type="GO" id="GO:0006898">
    <property type="term" value="P:receptor-mediated endocytosis"/>
    <property type="evidence" value="ECO:0007669"/>
    <property type="project" value="TreeGrafter"/>
</dbReference>
<keyword evidence="5 11" id="KW-0812">Transmembrane</keyword>
<evidence type="ECO:0000256" key="7">
    <source>
        <dbReference type="ARBA" id="ARBA00022927"/>
    </source>
</evidence>
<evidence type="ECO:0000256" key="5">
    <source>
        <dbReference type="ARBA" id="ARBA00022692"/>
    </source>
</evidence>
<dbReference type="PANTHER" id="PTHR14995:SF2">
    <property type="entry name" value="PROTEIN AMNIONLESS"/>
    <property type="match status" value="1"/>
</dbReference>
<feature type="transmembrane region" description="Helical" evidence="11">
    <location>
        <begin position="285"/>
        <end position="306"/>
    </location>
</feature>
<feature type="region of interest" description="Disordered" evidence="10">
    <location>
        <begin position="373"/>
        <end position="434"/>
    </location>
</feature>
<feature type="compositionally biased region" description="Basic and acidic residues" evidence="10">
    <location>
        <begin position="32"/>
        <end position="41"/>
    </location>
</feature>
<evidence type="ECO:0000256" key="8">
    <source>
        <dbReference type="ARBA" id="ARBA00022989"/>
    </source>
</evidence>
<feature type="compositionally biased region" description="Basic and acidic residues" evidence="10">
    <location>
        <begin position="401"/>
        <end position="421"/>
    </location>
</feature>
<evidence type="ECO:0000256" key="3">
    <source>
        <dbReference type="ARBA" id="ARBA00022448"/>
    </source>
</evidence>
<dbReference type="GO" id="GO:0015031">
    <property type="term" value="P:protein transport"/>
    <property type="evidence" value="ECO:0007669"/>
    <property type="project" value="UniProtKB-KW"/>
</dbReference>
<protein>
    <recommendedName>
        <fullName evidence="2">Protein amnionless</fullName>
    </recommendedName>
</protein>
<evidence type="ECO:0000313" key="13">
    <source>
        <dbReference type="RefSeq" id="XP_052120560.1"/>
    </source>
</evidence>
<evidence type="ECO:0000256" key="1">
    <source>
        <dbReference type="ARBA" id="ARBA00004251"/>
    </source>
</evidence>
<organism evidence="12 13">
    <name type="scientific">Frankliniella occidentalis</name>
    <name type="common">Western flower thrips</name>
    <name type="synonym">Euthrips occidentalis</name>
    <dbReference type="NCBI Taxonomy" id="133901"/>
    <lineage>
        <taxon>Eukaryota</taxon>
        <taxon>Metazoa</taxon>
        <taxon>Ecdysozoa</taxon>
        <taxon>Arthropoda</taxon>
        <taxon>Hexapoda</taxon>
        <taxon>Insecta</taxon>
        <taxon>Pterygota</taxon>
        <taxon>Neoptera</taxon>
        <taxon>Paraneoptera</taxon>
        <taxon>Thysanoptera</taxon>
        <taxon>Terebrantia</taxon>
        <taxon>Thripoidea</taxon>
        <taxon>Thripidae</taxon>
        <taxon>Frankliniella</taxon>
    </lineage>
</organism>
<reference evidence="13" key="1">
    <citation type="submission" date="2025-08" db="UniProtKB">
        <authorList>
            <consortium name="RefSeq"/>
        </authorList>
    </citation>
    <scope>IDENTIFICATION</scope>
    <source>
        <tissue evidence="13">Whole organism</tissue>
    </source>
</reference>
<keyword evidence="6" id="KW-0732">Signal</keyword>
<dbReference type="KEGG" id="foc:113208672"/>
<keyword evidence="3" id="KW-0813">Transport</keyword>
<feature type="region of interest" description="Disordered" evidence="10">
    <location>
        <begin position="1"/>
        <end position="41"/>
    </location>
</feature>